<dbReference type="EMBL" id="CP077074">
    <property type="protein sequence ID" value="QXH42921.1"/>
    <property type="molecule type" value="Genomic_DNA"/>
</dbReference>
<gene>
    <name evidence="1" type="ORF">KSS89_12110</name>
</gene>
<evidence type="ECO:0000313" key="2">
    <source>
        <dbReference type="Proteomes" id="UP000693952"/>
    </source>
</evidence>
<evidence type="ECO:0000313" key="1">
    <source>
        <dbReference type="EMBL" id="QXH42921.1"/>
    </source>
</evidence>
<keyword evidence="2" id="KW-1185">Reference proteome</keyword>
<dbReference type="RefSeq" id="WP_068588054.1">
    <property type="nucleotide sequence ID" value="NZ_CP027706.1"/>
</dbReference>
<organism evidence="1 2">
    <name type="scientific">Pseudomonas sessilinigenes</name>
    <dbReference type="NCBI Taxonomy" id="658629"/>
    <lineage>
        <taxon>Bacteria</taxon>
        <taxon>Pseudomonadati</taxon>
        <taxon>Pseudomonadota</taxon>
        <taxon>Gammaproteobacteria</taxon>
        <taxon>Pseudomonadales</taxon>
        <taxon>Pseudomonadaceae</taxon>
        <taxon>Pseudomonas</taxon>
    </lineage>
</organism>
<reference evidence="1" key="1">
    <citation type="submission" date="2021-06" db="EMBL/GenBank/DDBJ databases">
        <title>Updating the genus Pseudomonas: Description of 43 new species and partition of the Pseudomonas putida group.</title>
        <authorList>
            <person name="Girard L."/>
            <person name="Lood C."/>
            <person name="Vandamme P."/>
            <person name="Rokni-Zadeh H."/>
            <person name="van Noort V."/>
            <person name="Hofte M."/>
            <person name="Lavigne R."/>
            <person name="De Mot R."/>
        </authorList>
    </citation>
    <scope>NUCLEOTIDE SEQUENCE</scope>
    <source>
        <strain evidence="1">CMR12a</strain>
    </source>
</reference>
<dbReference type="Proteomes" id="UP000693952">
    <property type="component" value="Chromosome"/>
</dbReference>
<protein>
    <submittedName>
        <fullName evidence="1">Uncharacterized protein</fullName>
    </submittedName>
</protein>
<proteinExistence type="predicted"/>
<name>A0ABX8MUQ0_9PSED</name>
<accession>A0ABX8MUQ0</accession>
<sequence length="173" mass="19488">MASEAFIHDFARELANRAFALITVRRLCERLEGDKSQVFWKTYWDLELFNADRYGAAARHWGLDATPAAMTRLKAWLISSTPKVLLGALVRVFHKGTIDYVDWLRKLRQAGPVEARAFLDYMVEQEVLQVEMMQLAIAGRYSDIAQRADAFFLKYNGVTLGAQAPSESQGAGA</sequence>